<name>A0A9P5H4B3_9HYPO</name>
<protein>
    <submittedName>
        <fullName evidence="3">Uncharacterized protein</fullName>
    </submittedName>
</protein>
<feature type="compositionally biased region" description="Basic and acidic residues" evidence="1">
    <location>
        <begin position="198"/>
        <end position="211"/>
    </location>
</feature>
<keyword evidence="4" id="KW-1185">Reference proteome</keyword>
<comment type="caution">
    <text evidence="3">The sequence shown here is derived from an EMBL/GenBank/DDBJ whole genome shotgun (WGS) entry which is preliminary data.</text>
</comment>
<evidence type="ECO:0000313" key="3">
    <source>
        <dbReference type="EMBL" id="KAF7546902.1"/>
    </source>
</evidence>
<dbReference type="Proteomes" id="UP000722485">
    <property type="component" value="Unassembled WGS sequence"/>
</dbReference>
<keyword evidence="2" id="KW-0472">Membrane</keyword>
<feature type="transmembrane region" description="Helical" evidence="2">
    <location>
        <begin position="507"/>
        <end position="529"/>
    </location>
</feature>
<accession>A0A9P5H4B3</accession>
<feature type="compositionally biased region" description="Low complexity" evidence="1">
    <location>
        <begin position="127"/>
        <end position="140"/>
    </location>
</feature>
<reference evidence="3" key="1">
    <citation type="submission" date="2020-03" db="EMBL/GenBank/DDBJ databases">
        <title>Draft Genome Sequence of Cylindrodendrum hubeiense.</title>
        <authorList>
            <person name="Buettner E."/>
            <person name="Kellner H."/>
        </authorList>
    </citation>
    <scope>NUCLEOTIDE SEQUENCE</scope>
    <source>
        <strain evidence="3">IHI 201604</strain>
    </source>
</reference>
<dbReference type="EMBL" id="JAANBB010000195">
    <property type="protein sequence ID" value="KAF7546902.1"/>
    <property type="molecule type" value="Genomic_DNA"/>
</dbReference>
<evidence type="ECO:0000256" key="2">
    <source>
        <dbReference type="SAM" id="Phobius"/>
    </source>
</evidence>
<feature type="region of interest" description="Disordered" evidence="1">
    <location>
        <begin position="83"/>
        <end position="214"/>
    </location>
</feature>
<organism evidence="3 4">
    <name type="scientific">Cylindrodendrum hubeiense</name>
    <dbReference type="NCBI Taxonomy" id="595255"/>
    <lineage>
        <taxon>Eukaryota</taxon>
        <taxon>Fungi</taxon>
        <taxon>Dikarya</taxon>
        <taxon>Ascomycota</taxon>
        <taxon>Pezizomycotina</taxon>
        <taxon>Sordariomycetes</taxon>
        <taxon>Hypocreomycetidae</taxon>
        <taxon>Hypocreales</taxon>
        <taxon>Nectriaceae</taxon>
        <taxon>Cylindrodendrum</taxon>
    </lineage>
</organism>
<proteinExistence type="predicted"/>
<gene>
    <name evidence="3" type="ORF">G7Z17_g8113</name>
</gene>
<evidence type="ECO:0000256" key="1">
    <source>
        <dbReference type="SAM" id="MobiDB-lite"/>
    </source>
</evidence>
<dbReference type="AlphaFoldDB" id="A0A9P5H4B3"/>
<evidence type="ECO:0000313" key="4">
    <source>
        <dbReference type="Proteomes" id="UP000722485"/>
    </source>
</evidence>
<dbReference type="OrthoDB" id="5420777at2759"/>
<keyword evidence="2" id="KW-0812">Transmembrane</keyword>
<sequence length="530" mass="54371">MTTSGPQSDACTELHGDEPVTVFSIVFTATVTIYGNRSEYTPPYPTIETPVYCGTGSTVPPMDTLTNEPHLTSVGGFITATKKPPGACSDGEESGCDDAAASSSSDDSDDSEPINTEKGKQEGETQSSSSRRVTVTFVTTDKNPSAVFPSEPVPEFSQSGEAGSITVQQHKSVQPSGSGQDNHQDNTRGGNSEDGSQDDPRKDPQSLEQKSHTAYTITARAGYVIINGKTYSSLQPEQTTTVTVSDGTFTIYPTAVVGEGATVTKPQPVGTAVTALTPTTGSAGGLSVIVSGSEAVVDGTTMEIPPLGTTTTVNNEVVSIGPGKVVVGDETMTFRAVGGYQTDVVVKGGEMITAVGQSIFVFNSTTLTYGPDIPETSEVVDDDTITIGPSGIVVDGTTIGGTSADATDTTYEIVGGATITEVSPSFVIIDGTTFTAGPKASQVIKVIGGETITIGPNGVVISTMTLKYPFGSSVVTTIEASATGSDTLPAETGAPEIGNDDEDNAGYLLQPSLAAGMTGLCIAIGVWIWL</sequence>
<keyword evidence="2" id="KW-1133">Transmembrane helix</keyword>
<feature type="compositionally biased region" description="Polar residues" evidence="1">
    <location>
        <begin position="156"/>
        <end position="194"/>
    </location>
</feature>